<evidence type="ECO:0000256" key="6">
    <source>
        <dbReference type="RuleBase" id="RU368036"/>
    </source>
</evidence>
<dbReference type="EC" id="2.3.2.2" evidence="6"/>
<keyword evidence="8" id="KW-1185">Reference proteome</keyword>
<comment type="pathway">
    <text evidence="6">Sulfur metabolism; glutathione metabolism.</text>
</comment>
<dbReference type="PRINTS" id="PR01210">
    <property type="entry name" value="GGTRANSPTASE"/>
</dbReference>
<keyword evidence="6" id="KW-0012">Acyltransferase</keyword>
<keyword evidence="6" id="KW-0317">Glutathione biosynthesis</keyword>
<dbReference type="EC" id="3.4.19.13" evidence="6"/>
<evidence type="ECO:0000313" key="8">
    <source>
        <dbReference type="Proteomes" id="UP000199612"/>
    </source>
</evidence>
<comment type="PTM">
    <text evidence="6">Cleaved by autocatalysis into a large and a small subunit.</text>
</comment>
<dbReference type="UniPathway" id="UPA00204"/>
<dbReference type="RefSeq" id="WP_245751877.1">
    <property type="nucleotide sequence ID" value="NZ_FOLT01000004.1"/>
</dbReference>
<keyword evidence="6" id="KW-0865">Zymogen</keyword>
<comment type="catalytic activity">
    <reaction evidence="1 6">
        <text>an S-substituted glutathione + H2O = an S-substituted L-cysteinylglycine + L-glutamate</text>
        <dbReference type="Rhea" id="RHEA:59468"/>
        <dbReference type="ChEBI" id="CHEBI:15377"/>
        <dbReference type="ChEBI" id="CHEBI:29985"/>
        <dbReference type="ChEBI" id="CHEBI:90779"/>
        <dbReference type="ChEBI" id="CHEBI:143103"/>
        <dbReference type="EC" id="3.4.19.13"/>
    </reaction>
</comment>
<evidence type="ECO:0000256" key="4">
    <source>
        <dbReference type="PIRSR" id="PIRSR600101-1"/>
    </source>
</evidence>
<dbReference type="Proteomes" id="UP000199612">
    <property type="component" value="Unassembled WGS sequence"/>
</dbReference>
<sequence length="538" mass="58385">MGDMGFNTGTFHYGSRRELVYGKNGMVATSHPLAAQAGRDILKAGGNAIDAAVATAAALTVVEPGSNGIGGDSFSIIWKDEKLYGLNASGPSPKGLDPTGYLDKSETFPTYGLKAVNVPGIPAGWAELVEKHGKLSLEVVLEPAAKLADEGVAISDTVHNAYRRSFKRYTKEKERYPELASWFDVYAPEGRVPDVGEVWASKGHARTLRLIGQTGARAFYTGEIAEAIASFSQAYGGYLRKGDLSDYKPEWVAPVKVNYKGYEVWEMPPNGQGVVALMALNILKQVELRGKDDPDTLHKQIEAIKLAFSDGQLTIADTDHMKLSVSELLSEEYAKERAALIQTQAIDARPGIRDDSGTVYLATADNEGNMVSYIQSNYMGFGSGAVVPEYGVSLNNRAVGFVLEEGHVNALAPGKRPFNTIIPGFLTKNNRAVGPFGIMGGHMQPQAHLQVLQSMIDFKMNPQDALDAPRWQWVKDKKVMVEPTMPLALITALKNRGHAVEVELEKGNFGRGEIIIKTEHGTYIGATEPRTDGMVAVW</sequence>
<evidence type="ECO:0000313" key="7">
    <source>
        <dbReference type="EMBL" id="SFC27306.1"/>
    </source>
</evidence>
<name>A0A1I1HTT6_9LACT</name>
<dbReference type="InterPro" id="IPR000101">
    <property type="entry name" value="GGT_peptidase"/>
</dbReference>
<dbReference type="GO" id="GO:0006750">
    <property type="term" value="P:glutathione biosynthetic process"/>
    <property type="evidence" value="ECO:0007669"/>
    <property type="project" value="UniProtKB-KW"/>
</dbReference>
<comment type="catalytic activity">
    <reaction evidence="2 6">
        <text>glutathione + H2O = L-cysteinylglycine + L-glutamate</text>
        <dbReference type="Rhea" id="RHEA:28807"/>
        <dbReference type="ChEBI" id="CHEBI:15377"/>
        <dbReference type="ChEBI" id="CHEBI:29985"/>
        <dbReference type="ChEBI" id="CHEBI:57925"/>
        <dbReference type="ChEBI" id="CHEBI:61694"/>
        <dbReference type="EC" id="3.4.19.13"/>
    </reaction>
</comment>
<organism evidence="7 8">
    <name type="scientific">Alkalibacterium subtropicum</name>
    <dbReference type="NCBI Taxonomy" id="753702"/>
    <lineage>
        <taxon>Bacteria</taxon>
        <taxon>Bacillati</taxon>
        <taxon>Bacillota</taxon>
        <taxon>Bacilli</taxon>
        <taxon>Lactobacillales</taxon>
        <taxon>Carnobacteriaceae</taxon>
        <taxon>Alkalibacterium</taxon>
    </lineage>
</organism>
<protein>
    <recommendedName>
        <fullName evidence="6">Glutathione hydrolase proenzyme</fullName>
        <ecNumber evidence="6">2.3.2.2</ecNumber>
        <ecNumber evidence="6">3.4.19.13</ecNumber>
    </recommendedName>
    <component>
        <recommendedName>
            <fullName evidence="6">Glutathione hydrolase large chain</fullName>
        </recommendedName>
    </component>
    <component>
        <recommendedName>
            <fullName evidence="6">Glutathione hydrolase small chain</fullName>
        </recommendedName>
    </component>
</protein>
<comment type="similarity">
    <text evidence="6">Belongs to the gamma-glutamyltransferase family.</text>
</comment>
<proteinExistence type="inferred from homology"/>
<dbReference type="SUPFAM" id="SSF56235">
    <property type="entry name" value="N-terminal nucleophile aminohydrolases (Ntn hydrolases)"/>
    <property type="match status" value="1"/>
</dbReference>
<evidence type="ECO:0000256" key="5">
    <source>
        <dbReference type="PIRSR" id="PIRSR600101-2"/>
    </source>
</evidence>
<dbReference type="InterPro" id="IPR052896">
    <property type="entry name" value="GGT-like_enzyme"/>
</dbReference>
<feature type="active site" description="Nucleophile" evidence="4">
    <location>
        <position position="358"/>
    </location>
</feature>
<dbReference type="EMBL" id="FOLT01000004">
    <property type="protein sequence ID" value="SFC27306.1"/>
    <property type="molecule type" value="Genomic_DNA"/>
</dbReference>
<dbReference type="PANTHER" id="PTHR43881:SF1">
    <property type="entry name" value="GAMMA-GLUTAMYLTRANSPEPTIDASE (AFU_ORTHOLOGUE AFUA_4G13580)"/>
    <property type="match status" value="1"/>
</dbReference>
<dbReference type="GO" id="GO:0036374">
    <property type="term" value="F:glutathione hydrolase activity"/>
    <property type="evidence" value="ECO:0007669"/>
    <property type="project" value="UniProtKB-UniRule"/>
</dbReference>
<reference evidence="8" key="1">
    <citation type="submission" date="2016-10" db="EMBL/GenBank/DDBJ databases">
        <authorList>
            <person name="Varghese N."/>
            <person name="Submissions S."/>
        </authorList>
    </citation>
    <scope>NUCLEOTIDE SEQUENCE [LARGE SCALE GENOMIC DNA]</scope>
    <source>
        <strain evidence="8">DSM 23664</strain>
    </source>
</reference>
<dbReference type="AlphaFoldDB" id="A0A1I1HTT6"/>
<evidence type="ECO:0000256" key="1">
    <source>
        <dbReference type="ARBA" id="ARBA00001049"/>
    </source>
</evidence>
<accession>A0A1I1HTT6</accession>
<dbReference type="GO" id="GO:0006751">
    <property type="term" value="P:glutathione catabolic process"/>
    <property type="evidence" value="ECO:0007669"/>
    <property type="project" value="UniProtKB-UniRule"/>
</dbReference>
<gene>
    <name evidence="7" type="ORF">SAMN04488102_104194</name>
</gene>
<keyword evidence="6 7" id="KW-0378">Hydrolase</keyword>
<dbReference type="NCBIfam" id="TIGR00066">
    <property type="entry name" value="g_glut_trans"/>
    <property type="match status" value="1"/>
</dbReference>
<evidence type="ECO:0000256" key="3">
    <source>
        <dbReference type="ARBA" id="ARBA00047417"/>
    </source>
</evidence>
<comment type="subunit">
    <text evidence="6">This enzyme consists of two polypeptide chains, which are synthesized in precursor form from a single polypeptide.</text>
</comment>
<dbReference type="PANTHER" id="PTHR43881">
    <property type="entry name" value="GAMMA-GLUTAMYLTRANSPEPTIDASE (AFU_ORTHOLOGUE AFUA_4G13580)"/>
    <property type="match status" value="1"/>
</dbReference>
<evidence type="ECO:0000256" key="2">
    <source>
        <dbReference type="ARBA" id="ARBA00001089"/>
    </source>
</evidence>
<keyword evidence="6" id="KW-0808">Transferase</keyword>
<feature type="binding site" evidence="5">
    <location>
        <position position="441"/>
    </location>
    <ligand>
        <name>L-glutamate</name>
        <dbReference type="ChEBI" id="CHEBI:29985"/>
    </ligand>
</feature>
<dbReference type="GO" id="GO:0103068">
    <property type="term" value="F:leukotriene C4 gamma-glutamyl transferase activity"/>
    <property type="evidence" value="ECO:0007669"/>
    <property type="project" value="UniProtKB-EC"/>
</dbReference>
<dbReference type="Pfam" id="PF01019">
    <property type="entry name" value="G_glu_transpept"/>
    <property type="match status" value="1"/>
</dbReference>
<comment type="catalytic activity">
    <reaction evidence="3 6">
        <text>an N-terminal (5-L-glutamyl)-[peptide] + an alpha-amino acid = 5-L-glutamyl amino acid + an N-terminal L-alpha-aminoacyl-[peptide]</text>
        <dbReference type="Rhea" id="RHEA:23904"/>
        <dbReference type="Rhea" id="RHEA-COMP:9780"/>
        <dbReference type="Rhea" id="RHEA-COMP:9795"/>
        <dbReference type="ChEBI" id="CHEBI:77644"/>
        <dbReference type="ChEBI" id="CHEBI:78597"/>
        <dbReference type="ChEBI" id="CHEBI:78599"/>
        <dbReference type="ChEBI" id="CHEBI:78608"/>
        <dbReference type="EC" id="2.3.2.2"/>
    </reaction>
</comment>
<dbReference type="Gene3D" id="3.60.20.40">
    <property type="match status" value="1"/>
</dbReference>
<dbReference type="STRING" id="753702.SAMN04488102_104194"/>
<dbReference type="InterPro" id="IPR029055">
    <property type="entry name" value="Ntn_hydrolases_N"/>
</dbReference>
<dbReference type="Gene3D" id="1.10.246.230">
    <property type="match status" value="1"/>
</dbReference>
<dbReference type="InterPro" id="IPR043137">
    <property type="entry name" value="GGT_ssub_C"/>
</dbReference>